<dbReference type="Gene3D" id="2.60.40.10">
    <property type="entry name" value="Immunoglobulins"/>
    <property type="match status" value="1"/>
</dbReference>
<feature type="domain" description="Ig-like" evidence="1">
    <location>
        <begin position="1"/>
        <end position="80"/>
    </location>
</feature>
<evidence type="ECO:0000259" key="1">
    <source>
        <dbReference type="PROSITE" id="PS50835"/>
    </source>
</evidence>
<proteinExistence type="predicted"/>
<reference evidence="3" key="3">
    <citation type="journal article" date="2014" name="Nature">
        <title>Elephant shark genome provides unique insights into gnathostome evolution.</title>
        <authorList>
            <consortium name="International Elephant Shark Genome Sequencing Consortium"/>
            <person name="Venkatesh B."/>
            <person name="Lee A.P."/>
            <person name="Ravi V."/>
            <person name="Maurya A.K."/>
            <person name="Lian M.M."/>
            <person name="Swann J.B."/>
            <person name="Ohta Y."/>
            <person name="Flajnik M.F."/>
            <person name="Sutoh Y."/>
            <person name="Kasahara M."/>
            <person name="Hoon S."/>
            <person name="Gangu V."/>
            <person name="Roy S.W."/>
            <person name="Irimia M."/>
            <person name="Korzh V."/>
            <person name="Kondrychyn I."/>
            <person name="Lim Z.W."/>
            <person name="Tay B.H."/>
            <person name="Tohari S."/>
            <person name="Kong K.W."/>
            <person name="Ho S."/>
            <person name="Lorente-Galdos B."/>
            <person name="Quilez J."/>
            <person name="Marques-Bonet T."/>
            <person name="Raney B.J."/>
            <person name="Ingham P.W."/>
            <person name="Tay A."/>
            <person name="Hillier L.W."/>
            <person name="Minx P."/>
            <person name="Boehm T."/>
            <person name="Wilson R.K."/>
            <person name="Brenner S."/>
            <person name="Warren W.C."/>
        </authorList>
    </citation>
    <scope>NUCLEOTIDE SEQUENCE [LARGE SCALE GENOMIC DNA]</scope>
</reference>
<keyword evidence="3" id="KW-1185">Reference proteome</keyword>
<evidence type="ECO:0000313" key="3">
    <source>
        <dbReference type="Proteomes" id="UP000314986"/>
    </source>
</evidence>
<dbReference type="Proteomes" id="UP000314986">
    <property type="component" value="Unassembled WGS sequence"/>
</dbReference>
<accession>A0A4W3H1F6</accession>
<reference evidence="2" key="4">
    <citation type="submission" date="2025-08" db="UniProtKB">
        <authorList>
            <consortium name="Ensembl"/>
        </authorList>
    </citation>
    <scope>IDENTIFICATION</scope>
</reference>
<reference evidence="3" key="1">
    <citation type="journal article" date="2006" name="Science">
        <title>Ancient noncoding elements conserved in the human genome.</title>
        <authorList>
            <person name="Venkatesh B."/>
            <person name="Kirkness E.F."/>
            <person name="Loh Y.H."/>
            <person name="Halpern A.L."/>
            <person name="Lee A.P."/>
            <person name="Johnson J."/>
            <person name="Dandona N."/>
            <person name="Viswanathan L.D."/>
            <person name="Tay A."/>
            <person name="Venter J.C."/>
            <person name="Strausberg R.L."/>
            <person name="Brenner S."/>
        </authorList>
    </citation>
    <scope>NUCLEOTIDE SEQUENCE [LARGE SCALE GENOMIC DNA]</scope>
</reference>
<dbReference type="InterPro" id="IPR007110">
    <property type="entry name" value="Ig-like_dom"/>
</dbReference>
<dbReference type="InParanoid" id="A0A4W3H1F6"/>
<dbReference type="InterPro" id="IPR013783">
    <property type="entry name" value="Ig-like_fold"/>
</dbReference>
<name>A0A4W3H1F6_CALMI</name>
<protein>
    <recommendedName>
        <fullName evidence="1">Ig-like domain-containing protein</fullName>
    </recommendedName>
</protein>
<dbReference type="AlphaFoldDB" id="A0A4W3H1F6"/>
<reference evidence="2" key="5">
    <citation type="submission" date="2025-09" db="UniProtKB">
        <authorList>
            <consortium name="Ensembl"/>
        </authorList>
    </citation>
    <scope>IDENTIFICATION</scope>
</reference>
<dbReference type="Pfam" id="PF07686">
    <property type="entry name" value="V-set"/>
    <property type="match status" value="1"/>
</dbReference>
<dbReference type="InterPro" id="IPR036179">
    <property type="entry name" value="Ig-like_dom_sf"/>
</dbReference>
<dbReference type="PROSITE" id="PS50835">
    <property type="entry name" value="IG_LIKE"/>
    <property type="match status" value="1"/>
</dbReference>
<reference evidence="3" key="2">
    <citation type="journal article" date="2007" name="PLoS Biol.">
        <title>Survey sequencing and comparative analysis of the elephant shark (Callorhinchus milii) genome.</title>
        <authorList>
            <person name="Venkatesh B."/>
            <person name="Kirkness E.F."/>
            <person name="Loh Y.H."/>
            <person name="Halpern A.L."/>
            <person name="Lee A.P."/>
            <person name="Johnson J."/>
            <person name="Dandona N."/>
            <person name="Viswanathan L.D."/>
            <person name="Tay A."/>
            <person name="Venter J.C."/>
            <person name="Strausberg R.L."/>
            <person name="Brenner S."/>
        </authorList>
    </citation>
    <scope>NUCLEOTIDE SEQUENCE [LARGE SCALE GENOMIC DNA]</scope>
</reference>
<dbReference type="InterPro" id="IPR013106">
    <property type="entry name" value="Ig_V-set"/>
</dbReference>
<dbReference type="Ensembl" id="ENSCMIT00000010818.1">
    <property type="protein sequence ID" value="ENSCMIP00000010543.1"/>
    <property type="gene ID" value="ENSCMIG00000005569.1"/>
</dbReference>
<organism evidence="2 3">
    <name type="scientific">Callorhinchus milii</name>
    <name type="common">Ghost shark</name>
    <dbReference type="NCBI Taxonomy" id="7868"/>
    <lineage>
        <taxon>Eukaryota</taxon>
        <taxon>Metazoa</taxon>
        <taxon>Chordata</taxon>
        <taxon>Craniata</taxon>
        <taxon>Vertebrata</taxon>
        <taxon>Chondrichthyes</taxon>
        <taxon>Holocephali</taxon>
        <taxon>Chimaeriformes</taxon>
        <taxon>Callorhinchidae</taxon>
        <taxon>Callorhinchus</taxon>
    </lineage>
</organism>
<dbReference type="SUPFAM" id="SSF48726">
    <property type="entry name" value="Immunoglobulin"/>
    <property type="match status" value="1"/>
</dbReference>
<sequence length="92" mass="9652">MEVSGGQRARLFCACSGGLAEASRWYRGSREGAKVSGQAPGSSDRVLEDASIAISDVRQSDSGIYYCATGNGNIFSVHFSGVFQALFAAFCS</sequence>
<evidence type="ECO:0000313" key="2">
    <source>
        <dbReference type="Ensembl" id="ENSCMIP00000010543.1"/>
    </source>
</evidence>